<protein>
    <recommendedName>
        <fullName evidence="1">G-patch domain-containing protein</fullName>
    </recommendedName>
</protein>
<name>A0AA84Z6E7_9TREM</name>
<organism evidence="2 3">
    <name type="scientific">Schistosoma margrebowiei</name>
    <dbReference type="NCBI Taxonomy" id="48269"/>
    <lineage>
        <taxon>Eukaryota</taxon>
        <taxon>Metazoa</taxon>
        <taxon>Spiralia</taxon>
        <taxon>Lophotrochozoa</taxon>
        <taxon>Platyhelminthes</taxon>
        <taxon>Trematoda</taxon>
        <taxon>Digenea</taxon>
        <taxon>Strigeidida</taxon>
        <taxon>Schistosomatoidea</taxon>
        <taxon>Schistosomatidae</taxon>
        <taxon>Schistosoma</taxon>
    </lineage>
</organism>
<dbReference type="WBParaSite" id="SMRG1_10270.1">
    <property type="protein sequence ID" value="SMRG1_10270.1"/>
    <property type="gene ID" value="SMRG1_10270"/>
</dbReference>
<evidence type="ECO:0000313" key="2">
    <source>
        <dbReference type="Proteomes" id="UP000050790"/>
    </source>
</evidence>
<feature type="domain" description="G-patch" evidence="1">
    <location>
        <begin position="100"/>
        <end position="177"/>
    </location>
</feature>
<proteinExistence type="predicted"/>
<dbReference type="PANTHER" id="PTHR20923:SF1">
    <property type="entry name" value="G PATCH DOMAIN AND ANKYRIN REPEAT-CONTAINING PROTEIN 1"/>
    <property type="match status" value="1"/>
</dbReference>
<dbReference type="InterPro" id="IPR039146">
    <property type="entry name" value="GPANK1"/>
</dbReference>
<sequence length="248" mass="28212">MKRSTWLCNVDKTLLNRTFVRSSVLGTLRCPETRTDASPKVEDFNLSGQEVKDFYESLTQCVTQKLEYSSLGSNLYKCSVCGGSYSDFKKHVSSIGHQMAEMSEKSYQLLTRIGWRDGALDPGYEELKTSKVLSGISTNEYKSRFCIKNGGLGASRQGRRFPVATVLKRDRLGFGWPNKTNTARITHFSAGDSKAVEYPKDVGRLRHSSIKMDSKYMIRKMNLEKKKERIIRQGFNLTDEQLALLYDK</sequence>
<dbReference type="PANTHER" id="PTHR20923">
    <property type="entry name" value="BAT4 PROTEIN-RELATED"/>
    <property type="match status" value="1"/>
</dbReference>
<dbReference type="Proteomes" id="UP000050790">
    <property type="component" value="Unassembled WGS sequence"/>
</dbReference>
<evidence type="ECO:0000313" key="3">
    <source>
        <dbReference type="WBParaSite" id="SMRG1_10270.1"/>
    </source>
</evidence>
<dbReference type="AlphaFoldDB" id="A0AA84Z6E7"/>
<dbReference type="InterPro" id="IPR000467">
    <property type="entry name" value="G_patch_dom"/>
</dbReference>
<reference evidence="3" key="1">
    <citation type="submission" date="2023-11" db="UniProtKB">
        <authorList>
            <consortium name="WormBaseParasite"/>
        </authorList>
    </citation>
    <scope>IDENTIFICATION</scope>
</reference>
<dbReference type="GO" id="GO:0003676">
    <property type="term" value="F:nucleic acid binding"/>
    <property type="evidence" value="ECO:0007669"/>
    <property type="project" value="InterPro"/>
</dbReference>
<evidence type="ECO:0000259" key="1">
    <source>
        <dbReference type="SMART" id="SM00443"/>
    </source>
</evidence>
<dbReference type="SMART" id="SM00443">
    <property type="entry name" value="G_patch"/>
    <property type="match status" value="1"/>
</dbReference>
<accession>A0AA84Z6E7</accession>